<name>A0ABU5E3N9_9PROT</name>
<sequence length="277" mass="30274">MSRAGDDFSAWIGRSVEEVDIVTPRLMAEYRVTLDPYLAAVDEGEVPLGFHWCLSPFLAPMQELGPDGHPQKGGFLPPIPLPRRMWAGGHIDYFAAIRIGDDVRRRSTITSVEGKQGRTGPLWFVGVQHDYATSRGVAISERHNIVYREAAVPGARPAPATGGEDPGLPAATWQVTPTPTLLFRYSALTFNGHRIHYDRPYATGVEGYDDLVVHGPLQAILMLNLAAATRNAVPKKFSYRGLSPLTSGAAFGVAVRENTCWTQRPGGPVNMQGELTW</sequence>
<reference evidence="2 3" key="1">
    <citation type="journal article" date="2013" name="Antonie Van Leeuwenhoek">
        <title>Dongia rigui sp. nov., isolated from freshwater of a large wetland in Korea.</title>
        <authorList>
            <person name="Baik K.S."/>
            <person name="Hwang Y.M."/>
            <person name="Choi J.S."/>
            <person name="Kwon J."/>
            <person name="Seong C.N."/>
        </authorList>
    </citation>
    <scope>NUCLEOTIDE SEQUENCE [LARGE SCALE GENOMIC DNA]</scope>
    <source>
        <strain evidence="2 3">04SU4-P</strain>
    </source>
</reference>
<gene>
    <name evidence="2" type="ORF">SMD31_17870</name>
</gene>
<keyword evidence="3" id="KW-1185">Reference proteome</keyword>
<dbReference type="EMBL" id="JAXCLX010000003">
    <property type="protein sequence ID" value="MDY0873814.1"/>
    <property type="molecule type" value="Genomic_DNA"/>
</dbReference>
<dbReference type="SUPFAM" id="SSF54637">
    <property type="entry name" value="Thioesterase/thiol ester dehydrase-isomerase"/>
    <property type="match status" value="1"/>
</dbReference>
<dbReference type="PANTHER" id="PTHR28152:SF1">
    <property type="entry name" value="HYDROXYACYL-THIOESTER DEHYDRATASE TYPE 2, MITOCHONDRIAL"/>
    <property type="match status" value="1"/>
</dbReference>
<evidence type="ECO:0000313" key="3">
    <source>
        <dbReference type="Proteomes" id="UP001271769"/>
    </source>
</evidence>
<dbReference type="Gene3D" id="3.10.129.10">
    <property type="entry name" value="Hotdog Thioesterase"/>
    <property type="match status" value="2"/>
</dbReference>
<comment type="caution">
    <text evidence="2">The sequence shown here is derived from an EMBL/GenBank/DDBJ whole genome shotgun (WGS) entry which is preliminary data.</text>
</comment>
<dbReference type="Proteomes" id="UP001271769">
    <property type="component" value="Unassembled WGS sequence"/>
</dbReference>
<feature type="domain" description="FAS1-like dehydratase" evidence="1">
    <location>
        <begin position="40"/>
        <end position="141"/>
    </location>
</feature>
<accession>A0ABU5E3N9</accession>
<organism evidence="2 3">
    <name type="scientific">Dongia rigui</name>
    <dbReference type="NCBI Taxonomy" id="940149"/>
    <lineage>
        <taxon>Bacteria</taxon>
        <taxon>Pseudomonadati</taxon>
        <taxon>Pseudomonadota</taxon>
        <taxon>Alphaproteobacteria</taxon>
        <taxon>Rhodospirillales</taxon>
        <taxon>Dongiaceae</taxon>
        <taxon>Dongia</taxon>
    </lineage>
</organism>
<dbReference type="PANTHER" id="PTHR28152">
    <property type="entry name" value="HYDROXYACYL-THIOESTER DEHYDRATASE TYPE 2, MITOCHONDRIAL"/>
    <property type="match status" value="1"/>
</dbReference>
<dbReference type="RefSeq" id="WP_320502287.1">
    <property type="nucleotide sequence ID" value="NZ_JAXCLX010000003.1"/>
</dbReference>
<dbReference type="InterPro" id="IPR029069">
    <property type="entry name" value="HotDog_dom_sf"/>
</dbReference>
<dbReference type="InterPro" id="IPR052741">
    <property type="entry name" value="Mitochondrial_HTD2"/>
</dbReference>
<protein>
    <submittedName>
        <fullName evidence="2">MaoC family dehydratase N-terminal domain-containing protein</fullName>
    </submittedName>
</protein>
<evidence type="ECO:0000313" key="2">
    <source>
        <dbReference type="EMBL" id="MDY0873814.1"/>
    </source>
</evidence>
<dbReference type="InterPro" id="IPR039569">
    <property type="entry name" value="FAS1-like_DH_region"/>
</dbReference>
<dbReference type="Pfam" id="PF13452">
    <property type="entry name" value="FAS1_DH_region"/>
    <property type="match status" value="1"/>
</dbReference>
<proteinExistence type="predicted"/>
<evidence type="ECO:0000259" key="1">
    <source>
        <dbReference type="Pfam" id="PF13452"/>
    </source>
</evidence>